<dbReference type="GO" id="GO:0005634">
    <property type="term" value="C:nucleus"/>
    <property type="evidence" value="ECO:0007669"/>
    <property type="project" value="UniProtKB-SubCell"/>
</dbReference>
<sequence length="246" mass="28670">MRLTHACCCCVRVRRTRLAFACVSSSLDVNALQLVSIIIRTYMTAKFQFSSEEDEKLIENVANYPFLYNICDESYKNHELKENVWKEISYELKRTAADCKKRWRNIRDTFMKIKRGNKHGKGSTAKPKSKWPLLQQLGFLDNVTSERSNSNMDDLREDSENSIEEKVSIETSTIAPTSHVHLLRKRKLHHTQNTNVTKKFKHEITKILDLLEKRALERQTLIENINKIIVEDTDPVCTFFKSMAIT</sequence>
<dbReference type="InterPro" id="IPR039353">
    <property type="entry name" value="TF_Adf1"/>
</dbReference>
<comment type="caution">
    <text evidence="5">The sequence shown here is derived from an EMBL/GenBank/DDBJ whole genome shotgun (WGS) entry which is preliminary data.</text>
</comment>
<dbReference type="Gene3D" id="1.10.10.60">
    <property type="entry name" value="Homeodomain-like"/>
    <property type="match status" value="1"/>
</dbReference>
<dbReference type="EMBL" id="CAJDYZ010001508">
    <property type="protein sequence ID" value="CAD1468920.1"/>
    <property type="molecule type" value="Genomic_DNA"/>
</dbReference>
<dbReference type="AlphaFoldDB" id="A0A6V7GX55"/>
<dbReference type="InterPro" id="IPR001005">
    <property type="entry name" value="SANT/Myb"/>
</dbReference>
<comment type="subcellular location">
    <subcellularLocation>
        <location evidence="1">Nucleus</location>
    </subcellularLocation>
</comment>
<accession>A0A6V7GX55</accession>
<dbReference type="CDD" id="cd00167">
    <property type="entry name" value="SANT"/>
    <property type="match status" value="1"/>
</dbReference>
<feature type="non-terminal residue" evidence="5">
    <location>
        <position position="1"/>
    </location>
</feature>
<dbReference type="PROSITE" id="PS50090">
    <property type="entry name" value="MYB_LIKE"/>
    <property type="match status" value="1"/>
</dbReference>
<feature type="domain" description="HTH myb-type" evidence="4">
    <location>
        <begin position="78"/>
        <end position="111"/>
    </location>
</feature>
<dbReference type="GO" id="GO:0006357">
    <property type="term" value="P:regulation of transcription by RNA polymerase II"/>
    <property type="evidence" value="ECO:0007669"/>
    <property type="project" value="TreeGrafter"/>
</dbReference>
<dbReference type="Proteomes" id="UP000752696">
    <property type="component" value="Unassembled WGS sequence"/>
</dbReference>
<dbReference type="PANTHER" id="PTHR12243:SF67">
    <property type="entry name" value="COREPRESSOR OF PANGOLIN, ISOFORM A-RELATED"/>
    <property type="match status" value="1"/>
</dbReference>
<evidence type="ECO:0000259" key="2">
    <source>
        <dbReference type="PROSITE" id="PS50090"/>
    </source>
</evidence>
<dbReference type="InterPro" id="IPR017930">
    <property type="entry name" value="Myb_dom"/>
</dbReference>
<dbReference type="PROSITE" id="PS51029">
    <property type="entry name" value="MADF"/>
    <property type="match status" value="1"/>
</dbReference>
<proteinExistence type="predicted"/>
<gene>
    <name evidence="5" type="ORF">MHI_LOCUS85880</name>
</gene>
<dbReference type="Pfam" id="PF10545">
    <property type="entry name" value="MADF_DNA_bdg"/>
    <property type="match status" value="1"/>
</dbReference>
<keyword evidence="6" id="KW-1185">Reference proteome</keyword>
<dbReference type="PANTHER" id="PTHR12243">
    <property type="entry name" value="MADF DOMAIN TRANSCRIPTION FACTOR"/>
    <property type="match status" value="1"/>
</dbReference>
<dbReference type="InterPro" id="IPR006578">
    <property type="entry name" value="MADF-dom"/>
</dbReference>
<feature type="domain" description="Myb-like" evidence="2">
    <location>
        <begin position="49"/>
        <end position="107"/>
    </location>
</feature>
<dbReference type="SMART" id="SM00717">
    <property type="entry name" value="SANT"/>
    <property type="match status" value="1"/>
</dbReference>
<evidence type="ECO:0000259" key="3">
    <source>
        <dbReference type="PROSITE" id="PS51029"/>
    </source>
</evidence>
<dbReference type="InterPro" id="IPR009057">
    <property type="entry name" value="Homeodomain-like_sf"/>
</dbReference>
<dbReference type="PROSITE" id="PS51294">
    <property type="entry name" value="HTH_MYB"/>
    <property type="match status" value="1"/>
</dbReference>
<dbReference type="GO" id="GO:0005667">
    <property type="term" value="C:transcription regulator complex"/>
    <property type="evidence" value="ECO:0007669"/>
    <property type="project" value="TreeGrafter"/>
</dbReference>
<evidence type="ECO:0008006" key="7">
    <source>
        <dbReference type="Google" id="ProtNLM"/>
    </source>
</evidence>
<dbReference type="SMART" id="SM00595">
    <property type="entry name" value="MADF"/>
    <property type="match status" value="1"/>
</dbReference>
<protein>
    <recommendedName>
        <fullName evidence="7">MADF domain-containing protein</fullName>
    </recommendedName>
</protein>
<organism evidence="5 6">
    <name type="scientific">Heterotrigona itama</name>
    <dbReference type="NCBI Taxonomy" id="395501"/>
    <lineage>
        <taxon>Eukaryota</taxon>
        <taxon>Metazoa</taxon>
        <taxon>Ecdysozoa</taxon>
        <taxon>Arthropoda</taxon>
        <taxon>Hexapoda</taxon>
        <taxon>Insecta</taxon>
        <taxon>Pterygota</taxon>
        <taxon>Neoptera</taxon>
        <taxon>Endopterygota</taxon>
        <taxon>Hymenoptera</taxon>
        <taxon>Apocrita</taxon>
        <taxon>Aculeata</taxon>
        <taxon>Apoidea</taxon>
        <taxon>Anthophila</taxon>
        <taxon>Apidae</taxon>
        <taxon>Heterotrigona</taxon>
    </lineage>
</organism>
<name>A0A6V7GX55_9HYME</name>
<reference evidence="5" key="1">
    <citation type="submission" date="2020-07" db="EMBL/GenBank/DDBJ databases">
        <authorList>
            <person name="Nazaruddin N."/>
        </authorList>
    </citation>
    <scope>NUCLEOTIDE SEQUENCE</scope>
</reference>
<evidence type="ECO:0000259" key="4">
    <source>
        <dbReference type="PROSITE" id="PS51294"/>
    </source>
</evidence>
<dbReference type="OrthoDB" id="10262320at2759"/>
<feature type="domain" description="MADF" evidence="3">
    <location>
        <begin position="56"/>
        <end position="145"/>
    </location>
</feature>
<evidence type="ECO:0000256" key="1">
    <source>
        <dbReference type="ARBA" id="ARBA00004123"/>
    </source>
</evidence>
<evidence type="ECO:0000313" key="6">
    <source>
        <dbReference type="Proteomes" id="UP000752696"/>
    </source>
</evidence>
<dbReference type="SUPFAM" id="SSF46689">
    <property type="entry name" value="Homeodomain-like"/>
    <property type="match status" value="1"/>
</dbReference>
<evidence type="ECO:0000313" key="5">
    <source>
        <dbReference type="EMBL" id="CAD1468920.1"/>
    </source>
</evidence>